<dbReference type="KEGG" id="srub:C2R22_06705"/>
<dbReference type="GeneID" id="35591765"/>
<dbReference type="RefSeq" id="WP_103425075.1">
    <property type="nucleotide sequence ID" value="NZ_CP026309.1"/>
</dbReference>
<sequence length="324" mass="34369">MSTQWEVLLPAHIDPSGPASIDDFARCTGMDEYADVADALGDIGRYDAVIVRTTELDADVVERARRLQVISKHGAGLDNVDVDAASRRGIVVCNTPGANARSVAEHAMALLFGVRRNLRTADRHVRSGAWNRSTFAGHELTGDVLGLFGFGAIAREVADLARGMGQRVCTYDPYVADEDVPAGVERVADRLALFERADAVSVHAPLTSETRGVVSDEELHALGPDGLLVNTARGEVVDEAALVEALSGGRLGGAGLDTFAEEPPGEGHPLYARDDVLLTPHVGGVTAEALERMSRQAAANVRTVYEGGLPESTVNREALEEAGR</sequence>
<dbReference type="EMBL" id="CP026309">
    <property type="protein sequence ID" value="AUV81387.1"/>
    <property type="molecule type" value="Genomic_DNA"/>
</dbReference>
<dbReference type="SUPFAM" id="SSF52283">
    <property type="entry name" value="Formate/glycerate dehydrogenase catalytic domain-like"/>
    <property type="match status" value="1"/>
</dbReference>
<evidence type="ECO:0000256" key="3">
    <source>
        <dbReference type="ARBA" id="ARBA00023027"/>
    </source>
</evidence>
<dbReference type="Proteomes" id="UP000236584">
    <property type="component" value="Chromosome"/>
</dbReference>
<dbReference type="CDD" id="cd12173">
    <property type="entry name" value="PGDH_4"/>
    <property type="match status" value="1"/>
</dbReference>
<evidence type="ECO:0000313" key="7">
    <source>
        <dbReference type="EMBL" id="AUV81387.1"/>
    </source>
</evidence>
<dbReference type="Gene3D" id="3.40.50.720">
    <property type="entry name" value="NAD(P)-binding Rossmann-like Domain"/>
    <property type="match status" value="2"/>
</dbReference>
<comment type="similarity">
    <text evidence="1 4">Belongs to the D-isomer specific 2-hydroxyacid dehydrogenase family.</text>
</comment>
<dbReference type="OrthoDB" id="34275at2157"/>
<dbReference type="Pfam" id="PF00389">
    <property type="entry name" value="2-Hacid_dh"/>
    <property type="match status" value="1"/>
</dbReference>
<dbReference type="InterPro" id="IPR006140">
    <property type="entry name" value="D-isomer_DH_NAD-bd"/>
</dbReference>
<evidence type="ECO:0000256" key="1">
    <source>
        <dbReference type="ARBA" id="ARBA00005854"/>
    </source>
</evidence>
<gene>
    <name evidence="7" type="ORF">C2R22_06705</name>
</gene>
<dbReference type="InterPro" id="IPR029753">
    <property type="entry name" value="D-isomer_DH_CS"/>
</dbReference>
<feature type="domain" description="D-isomer specific 2-hydroxyacid dehydrogenase catalytic" evidence="5">
    <location>
        <begin position="41"/>
        <end position="315"/>
    </location>
</feature>
<name>A0A2I8VHI2_9EURY</name>
<evidence type="ECO:0000259" key="6">
    <source>
        <dbReference type="Pfam" id="PF02826"/>
    </source>
</evidence>
<reference evidence="7 8" key="1">
    <citation type="submission" date="2018-01" db="EMBL/GenBank/DDBJ databases">
        <title>Complete genome sequence of Salinigranum rubrum GX10T, an extremely halophilic archaeon isolated from a marine solar saltern.</title>
        <authorList>
            <person name="Han S."/>
        </authorList>
    </citation>
    <scope>NUCLEOTIDE SEQUENCE [LARGE SCALE GENOMIC DNA]</scope>
    <source>
        <strain evidence="7 8">GX10</strain>
    </source>
</reference>
<dbReference type="PANTHER" id="PTHR42789:SF1">
    <property type="entry name" value="D-ISOMER SPECIFIC 2-HYDROXYACID DEHYDROGENASE FAMILY PROTEIN (AFU_ORTHOLOGUE AFUA_6G10090)"/>
    <property type="match status" value="1"/>
</dbReference>
<evidence type="ECO:0000259" key="5">
    <source>
        <dbReference type="Pfam" id="PF00389"/>
    </source>
</evidence>
<proteinExistence type="inferred from homology"/>
<accession>A0A2I8VHI2</accession>
<organism evidence="7 8">
    <name type="scientific">Salinigranum rubrum</name>
    <dbReference type="NCBI Taxonomy" id="755307"/>
    <lineage>
        <taxon>Archaea</taxon>
        <taxon>Methanobacteriati</taxon>
        <taxon>Methanobacteriota</taxon>
        <taxon>Stenosarchaea group</taxon>
        <taxon>Halobacteria</taxon>
        <taxon>Halobacteriales</taxon>
        <taxon>Haloferacaceae</taxon>
        <taxon>Salinigranum</taxon>
    </lineage>
</organism>
<dbReference type="GO" id="GO:0051287">
    <property type="term" value="F:NAD binding"/>
    <property type="evidence" value="ECO:0007669"/>
    <property type="project" value="InterPro"/>
</dbReference>
<dbReference type="InterPro" id="IPR006139">
    <property type="entry name" value="D-isomer_2_OHA_DH_cat_dom"/>
</dbReference>
<dbReference type="SUPFAM" id="SSF51735">
    <property type="entry name" value="NAD(P)-binding Rossmann-fold domains"/>
    <property type="match status" value="1"/>
</dbReference>
<keyword evidence="2 4" id="KW-0560">Oxidoreductase</keyword>
<keyword evidence="8" id="KW-1185">Reference proteome</keyword>
<feature type="domain" description="D-isomer specific 2-hydroxyacid dehydrogenase NAD-binding" evidence="6">
    <location>
        <begin position="108"/>
        <end position="283"/>
    </location>
</feature>
<dbReference type="Pfam" id="PF02826">
    <property type="entry name" value="2-Hacid_dh_C"/>
    <property type="match status" value="1"/>
</dbReference>
<dbReference type="PANTHER" id="PTHR42789">
    <property type="entry name" value="D-ISOMER SPECIFIC 2-HYDROXYACID DEHYDROGENASE FAMILY PROTEIN (AFU_ORTHOLOGUE AFUA_6G10090)"/>
    <property type="match status" value="1"/>
</dbReference>
<dbReference type="InterPro" id="IPR050857">
    <property type="entry name" value="D-2-hydroxyacid_DH"/>
</dbReference>
<evidence type="ECO:0000256" key="2">
    <source>
        <dbReference type="ARBA" id="ARBA00023002"/>
    </source>
</evidence>
<dbReference type="InterPro" id="IPR036291">
    <property type="entry name" value="NAD(P)-bd_dom_sf"/>
</dbReference>
<evidence type="ECO:0000313" key="8">
    <source>
        <dbReference type="Proteomes" id="UP000236584"/>
    </source>
</evidence>
<dbReference type="FunFam" id="3.40.50.720:FF:000203">
    <property type="entry name" value="D-3-phosphoglycerate dehydrogenase (SerA)"/>
    <property type="match status" value="1"/>
</dbReference>
<evidence type="ECO:0000256" key="4">
    <source>
        <dbReference type="RuleBase" id="RU003719"/>
    </source>
</evidence>
<dbReference type="AlphaFoldDB" id="A0A2I8VHI2"/>
<dbReference type="GO" id="GO:0016616">
    <property type="term" value="F:oxidoreductase activity, acting on the CH-OH group of donors, NAD or NADP as acceptor"/>
    <property type="evidence" value="ECO:0007669"/>
    <property type="project" value="InterPro"/>
</dbReference>
<keyword evidence="3" id="KW-0520">NAD</keyword>
<protein>
    <submittedName>
        <fullName evidence="7">Hydroxyacid dehydrogenase</fullName>
    </submittedName>
</protein>
<dbReference type="PROSITE" id="PS00670">
    <property type="entry name" value="D_2_HYDROXYACID_DH_2"/>
    <property type="match status" value="1"/>
</dbReference>